<dbReference type="InterPro" id="IPR041662">
    <property type="entry name" value="SusD-like_2"/>
</dbReference>
<evidence type="ECO:0000313" key="2">
    <source>
        <dbReference type="Proteomes" id="UP000219048"/>
    </source>
</evidence>
<dbReference type="InterPro" id="IPR011990">
    <property type="entry name" value="TPR-like_helical_dom_sf"/>
</dbReference>
<dbReference type="PROSITE" id="PS51257">
    <property type="entry name" value="PROKAR_LIPOPROTEIN"/>
    <property type="match status" value="1"/>
</dbReference>
<dbReference type="OrthoDB" id="725917at2"/>
<reference evidence="2" key="1">
    <citation type="submission" date="2017-09" db="EMBL/GenBank/DDBJ databases">
        <authorList>
            <person name="Varghese N."/>
            <person name="Submissions S."/>
        </authorList>
    </citation>
    <scope>NUCLEOTIDE SEQUENCE [LARGE SCALE GENOMIC DNA]</scope>
    <source>
        <strain evidence="2">DSM 25885</strain>
    </source>
</reference>
<keyword evidence="2" id="KW-1185">Reference proteome</keyword>
<dbReference type="EMBL" id="OBEH01000001">
    <property type="protein sequence ID" value="SNY95293.1"/>
    <property type="molecule type" value="Genomic_DNA"/>
</dbReference>
<accession>A0A285MEZ6</accession>
<dbReference type="Gene3D" id="1.25.40.390">
    <property type="match status" value="1"/>
</dbReference>
<evidence type="ECO:0000313" key="1">
    <source>
        <dbReference type="EMBL" id="SNY95293.1"/>
    </source>
</evidence>
<sequence length="487" mass="55187">MKKHLVIIGIIFLSVLGSCTDNFDVSNENPDVASNISNNPELLLTNFQRNSIRRVVGDAWSEGNLMGQYGARIVFTSFDLFDWGDQGGTWETHFLAIRDAKELEKIAVENSLQSYEAISIIMQTWMFSILTDMYGDIPYSEVNKAEDEGNYTPIYDTQQAIYTDMIAKLKTASDILGGSDLNLVKGDLMFDGDLEMWRKFANSLRLRLALRLSEVDAVTAESVIAGIYNNQSANPVMQSNDDNAILKFLGANPDAHPITEESVYRVGSYNEYRISEHFVQLLDSFNDPRLDFFADPTAKSVENGTPTIEGMQNGIVDGPAYEYKGGDAFLSKFNIDYFYFQPNSNDARLMLYSEVAFIFAEAAQRGWITTSAQNLYEAGIQSNFDYWDVDMPTDYFTRPEVTFDDSLETIMKQKYVALFYTDYQGFIEFKRTGFPNTIAPGPDAFYSTYPSRFEYPSEEESLNLENYNAAVSRIGGDKITTKVWWEK</sequence>
<name>A0A285MEZ6_9FLAO</name>
<organism evidence="1 2">
    <name type="scientific">Flagellimonas pacifica</name>
    <dbReference type="NCBI Taxonomy" id="1247520"/>
    <lineage>
        <taxon>Bacteria</taxon>
        <taxon>Pseudomonadati</taxon>
        <taxon>Bacteroidota</taxon>
        <taxon>Flavobacteriia</taxon>
        <taxon>Flavobacteriales</taxon>
        <taxon>Flavobacteriaceae</taxon>
        <taxon>Flagellimonas</taxon>
    </lineage>
</organism>
<dbReference type="RefSeq" id="WP_097044607.1">
    <property type="nucleotide sequence ID" value="NZ_OBEH01000001.1"/>
</dbReference>
<dbReference type="SUPFAM" id="SSF48452">
    <property type="entry name" value="TPR-like"/>
    <property type="match status" value="1"/>
</dbReference>
<dbReference type="Pfam" id="PF12771">
    <property type="entry name" value="SusD-like_2"/>
    <property type="match status" value="1"/>
</dbReference>
<dbReference type="Proteomes" id="UP000219048">
    <property type="component" value="Unassembled WGS sequence"/>
</dbReference>
<protein>
    <submittedName>
        <fullName evidence="1">Starch-binding associating with outer membrane</fullName>
    </submittedName>
</protein>
<dbReference type="AlphaFoldDB" id="A0A285MEZ6"/>
<proteinExistence type="predicted"/>
<gene>
    <name evidence="1" type="ORF">SAMN06265377_0960</name>
</gene>